<accession>A0A0F9BD63</accession>
<gene>
    <name evidence="1" type="ORF">LCGC14_2741570</name>
</gene>
<evidence type="ECO:0000313" key="1">
    <source>
        <dbReference type="EMBL" id="KKK88594.1"/>
    </source>
</evidence>
<name>A0A0F9BD63_9ZZZZ</name>
<dbReference type="EMBL" id="LAZR01049882">
    <property type="protein sequence ID" value="KKK88594.1"/>
    <property type="molecule type" value="Genomic_DNA"/>
</dbReference>
<comment type="caution">
    <text evidence="1">The sequence shown here is derived from an EMBL/GenBank/DDBJ whole genome shotgun (WGS) entry which is preliminary data.</text>
</comment>
<organism evidence="1">
    <name type="scientific">marine sediment metagenome</name>
    <dbReference type="NCBI Taxonomy" id="412755"/>
    <lineage>
        <taxon>unclassified sequences</taxon>
        <taxon>metagenomes</taxon>
        <taxon>ecological metagenomes</taxon>
    </lineage>
</organism>
<dbReference type="AlphaFoldDB" id="A0A0F9BD63"/>
<reference evidence="1" key="1">
    <citation type="journal article" date="2015" name="Nature">
        <title>Complex archaea that bridge the gap between prokaryotes and eukaryotes.</title>
        <authorList>
            <person name="Spang A."/>
            <person name="Saw J.H."/>
            <person name="Jorgensen S.L."/>
            <person name="Zaremba-Niedzwiedzka K."/>
            <person name="Martijn J."/>
            <person name="Lind A.E."/>
            <person name="van Eijk R."/>
            <person name="Schleper C."/>
            <person name="Guy L."/>
            <person name="Ettema T.J."/>
        </authorList>
    </citation>
    <scope>NUCLEOTIDE SEQUENCE</scope>
</reference>
<protein>
    <submittedName>
        <fullName evidence="1">Uncharacterized protein</fullName>
    </submittedName>
</protein>
<sequence>MSERGITVRSGSAIGTKTILKRAQSAKERAIQLGIVSMLAKHLNTVAFKSGDFSRAVESSYQNQQRTQKGRREITIKLERGTIIAEVPYGVYHINPGGSFGTFYQNPTTPNTKPIDEFLWNETVADEIEALIPAEMVKEGLIVSDLLASAGSGGTRSGQTGRFVSLP</sequence>
<proteinExistence type="predicted"/>